<feature type="domain" description="Type VII secretion system protein EssD-like" evidence="2">
    <location>
        <begin position="318"/>
        <end position="391"/>
    </location>
</feature>
<name>A0A222P5R1_9GAMM</name>
<dbReference type="Gene3D" id="3.40.570.10">
    <property type="entry name" value="Extracellular Endonuclease, subunit A"/>
    <property type="match status" value="1"/>
</dbReference>
<proteinExistence type="predicted"/>
<feature type="region of interest" description="Disordered" evidence="1">
    <location>
        <begin position="147"/>
        <end position="170"/>
    </location>
</feature>
<dbReference type="OrthoDB" id="5646774at2"/>
<evidence type="ECO:0000313" key="3">
    <source>
        <dbReference type="EMBL" id="ASQ47172.1"/>
    </source>
</evidence>
<dbReference type="InterPro" id="IPR044927">
    <property type="entry name" value="Endonuclea_NS_2"/>
</dbReference>
<evidence type="ECO:0000259" key="2">
    <source>
        <dbReference type="Pfam" id="PF13930"/>
    </source>
</evidence>
<dbReference type="InterPro" id="IPR044929">
    <property type="entry name" value="DNA/RNA_non-sp_Endonuclease_sf"/>
</dbReference>
<dbReference type="EMBL" id="CP016397">
    <property type="protein sequence ID" value="ASQ47172.1"/>
    <property type="molecule type" value="Genomic_DNA"/>
</dbReference>
<evidence type="ECO:0000256" key="1">
    <source>
        <dbReference type="SAM" id="MobiDB-lite"/>
    </source>
</evidence>
<sequence>MFLKIHAFLAALFKQPADYQINEVNWQNITYWYTQSDEESKNYLVRGLALHSQISVETIHTHLTAGSSLELFNNMQQEAQAEAKISFMRRVQKNMPQIKESSLTSGQWLELLRRFTRQNTPRLTVSFLTHHLSEIDPSLIIRSKTPRPMRKAKEFRHSNKVQPQAKRRKYKEVDTETNCLILDENSENRDLHTTLVQHGVRLAQLEPATPEKPYKTVCRTPGGRKARQLWHHKSGERELTFFKPITPSPKKVELTRTVHEVTKKIPRLRLFRHTEPVGFVATLEKIEQREPTRRIGQNQLTGTSCQQVFAAYNPTVVIESHSKYHWSHLIAHYFGGEQNIKNLIAATAASNYNVLDMVEHFIAKKLIDDKVAAINIHVEPTYNDNEDIPTALVFSLTWEENTLLRAETICINPRSHERFTSATLKSVNFVREKFADFVVEAETNLTSPKL</sequence>
<dbReference type="AlphaFoldDB" id="A0A222P5R1"/>
<dbReference type="Proteomes" id="UP000201728">
    <property type="component" value="Chromosome"/>
</dbReference>
<gene>
    <name evidence="3" type="ORF">clem_13195</name>
</gene>
<organism evidence="3 4">
    <name type="scientific">Legionella clemsonensis</name>
    <dbReference type="NCBI Taxonomy" id="1867846"/>
    <lineage>
        <taxon>Bacteria</taxon>
        <taxon>Pseudomonadati</taxon>
        <taxon>Pseudomonadota</taxon>
        <taxon>Gammaproteobacteria</taxon>
        <taxon>Legionellales</taxon>
        <taxon>Legionellaceae</taxon>
        <taxon>Legionella</taxon>
    </lineage>
</organism>
<protein>
    <recommendedName>
        <fullName evidence="2">Type VII secretion system protein EssD-like domain-containing protein</fullName>
    </recommendedName>
</protein>
<accession>A0A222P5R1</accession>
<dbReference type="KEGG" id="lcd:clem_13195"/>
<dbReference type="Pfam" id="PF13930">
    <property type="entry name" value="Endonuclea_NS_2"/>
    <property type="match status" value="1"/>
</dbReference>
<keyword evidence="4" id="KW-1185">Reference proteome</keyword>
<dbReference type="RefSeq" id="WP_094091937.1">
    <property type="nucleotide sequence ID" value="NZ_CP016397.1"/>
</dbReference>
<evidence type="ECO:0000313" key="4">
    <source>
        <dbReference type="Proteomes" id="UP000201728"/>
    </source>
</evidence>
<reference evidence="4" key="1">
    <citation type="submission" date="2016-07" db="EMBL/GenBank/DDBJ databases">
        <authorList>
            <person name="Florea S."/>
            <person name="Webb J.S."/>
            <person name="Jaromczyk J."/>
            <person name="Schardl C.L."/>
        </authorList>
    </citation>
    <scope>NUCLEOTIDE SEQUENCE [LARGE SCALE GENOMIC DNA]</scope>
    <source>
        <strain evidence="4">CDC-D5610</strain>
    </source>
</reference>